<evidence type="ECO:0000313" key="2">
    <source>
        <dbReference type="EMBL" id="RSK62048.1"/>
    </source>
</evidence>
<sequence>MNTFITVSISVISAVIGGIIAGYFSLRATNQSHANQKEIAENNELQVIKSLLQAIHDELETVFENYQATMGNRIESLQDGQPLFWYYPLVSDFFNVYNGNTFLIGRIKDHDLRKNIIKTYTLGKGMIDSYRMNNDLVQKTEHWNFVYAETQQQIHLDRLRAQEQGLIDYAKTLKAQHFVLKENVNLTLRALRKSGVLTDTK</sequence>
<evidence type="ECO:0000256" key="1">
    <source>
        <dbReference type="SAM" id="Phobius"/>
    </source>
</evidence>
<dbReference type="Proteomes" id="UP000276389">
    <property type="component" value="Unassembled WGS sequence"/>
</dbReference>
<organism evidence="2 3">
    <name type="scientific">Enterobacter huaxiensis</name>
    <dbReference type="NCBI Taxonomy" id="2494702"/>
    <lineage>
        <taxon>Bacteria</taxon>
        <taxon>Pseudomonadati</taxon>
        <taxon>Pseudomonadota</taxon>
        <taxon>Gammaproteobacteria</taxon>
        <taxon>Enterobacterales</taxon>
        <taxon>Enterobacteriaceae</taxon>
        <taxon>Enterobacter</taxon>
    </lineage>
</organism>
<feature type="transmembrane region" description="Helical" evidence="1">
    <location>
        <begin position="6"/>
        <end position="26"/>
    </location>
</feature>
<accession>A0A3R9NC38</accession>
<keyword evidence="1" id="KW-0472">Membrane</keyword>
<dbReference type="EMBL" id="RWHU01000017">
    <property type="protein sequence ID" value="RSK62048.1"/>
    <property type="molecule type" value="Genomic_DNA"/>
</dbReference>
<name>A0A3R9NC38_9ENTR</name>
<protein>
    <submittedName>
        <fullName evidence="2">Uncharacterized protein</fullName>
    </submittedName>
</protein>
<gene>
    <name evidence="2" type="ORF">EJE24_24200</name>
</gene>
<dbReference type="AlphaFoldDB" id="A0A3R9NC38"/>
<dbReference type="RefSeq" id="WP_125915784.1">
    <property type="nucleotide sequence ID" value="NZ_RWHU01000017.1"/>
</dbReference>
<reference evidence="2 3" key="1">
    <citation type="submission" date="2018-12" db="EMBL/GenBank/DDBJ databases">
        <title>The Genome Submission of two Enterobacter spp. strains.</title>
        <authorList>
            <person name="Wu W."/>
            <person name="Wei L."/>
            <person name="Feng Y."/>
            <person name="Zong Z."/>
        </authorList>
    </citation>
    <scope>NUCLEOTIDE SEQUENCE [LARGE SCALE GENOMIC DNA]</scope>
    <source>
        <strain evidence="2 3">WCHEHu045002</strain>
    </source>
</reference>
<keyword evidence="1" id="KW-0812">Transmembrane</keyword>
<keyword evidence="1" id="KW-1133">Transmembrane helix</keyword>
<evidence type="ECO:0000313" key="3">
    <source>
        <dbReference type="Proteomes" id="UP000276389"/>
    </source>
</evidence>
<proteinExistence type="predicted"/>
<comment type="caution">
    <text evidence="2">The sequence shown here is derived from an EMBL/GenBank/DDBJ whole genome shotgun (WGS) entry which is preliminary data.</text>
</comment>